<dbReference type="InterPro" id="IPR027417">
    <property type="entry name" value="P-loop_NTPase"/>
</dbReference>
<dbReference type="EMBL" id="CP002116">
    <property type="protein sequence ID" value="ADK80818.1"/>
    <property type="molecule type" value="Genomic_DNA"/>
</dbReference>
<dbReference type="SUPFAM" id="SSF52540">
    <property type="entry name" value="P-loop containing nucleoside triphosphate hydrolases"/>
    <property type="match status" value="1"/>
</dbReference>
<dbReference type="STRING" id="573413.Spirs_1691"/>
<dbReference type="InterPro" id="IPR033756">
    <property type="entry name" value="YlxH/NBP35"/>
</dbReference>
<dbReference type="KEGG" id="ssm:Spirs_1691"/>
<name>E1R653_SEDSS</name>
<evidence type="ECO:0000313" key="4">
    <source>
        <dbReference type="Proteomes" id="UP000002318"/>
    </source>
</evidence>
<dbReference type="AlphaFoldDB" id="E1R653"/>
<sequence length="541" mass="59972">MYGTYNYMGSTIAIASGKGGVGKTTVAVNLALQWAKQGLQVSIIDVDPLSDVASALDIAPEKLKAIPETIDSRLPLSNYVLDIFPRVKLLFPIAASQKGRNRDLKRYMDNGGAKEAEQGCDILILDLPAGTDEEENIAFLAFARALLLVTNPDPLSHTAAGAYLRKAAALERRIPVLLWHNKYRGRESLSFDPRDLVGNYNHNVPEEERLDPSSFSLIHVAYLPPDPALDLLSGDTAIEPLLLRSMESSCGLLLDAFLDEKVGHISSGARTTSVLKGFVYSLDIDTATDSPMVAKELLAYLAAYSGNKMDMPLIAEGTEIDLLAHFFHALFSDPFFLQIKKVLSLIREASEAASERTAPFLRNRDERKRLVFEKEVTALLMRADLAAETIPELRNPAGLLLFQFALFKLLASSSVRNLIESSVPKREDDNGQKERDRRRQISLLIEKSDHYHGKHIELVKQLLPVVSRQVKTMAKTFELEHLIFRNKTGSVHVQAYTQLTASFLHEAVNSGLGVIIGFRHRPAAEAFREGAERLLAYLSEI</sequence>
<dbReference type="GO" id="GO:0009898">
    <property type="term" value="C:cytoplasmic side of plasma membrane"/>
    <property type="evidence" value="ECO:0007669"/>
    <property type="project" value="TreeGrafter"/>
</dbReference>
<proteinExistence type="predicted"/>
<organism evidence="3 4">
    <name type="scientific">Sediminispirochaeta smaragdinae (strain DSM 11293 / JCM 15392 / SEBR 4228)</name>
    <name type="common">Spirochaeta smaragdinae</name>
    <dbReference type="NCBI Taxonomy" id="573413"/>
    <lineage>
        <taxon>Bacteria</taxon>
        <taxon>Pseudomonadati</taxon>
        <taxon>Spirochaetota</taxon>
        <taxon>Spirochaetia</taxon>
        <taxon>Spirochaetales</taxon>
        <taxon>Spirochaetaceae</taxon>
        <taxon>Sediminispirochaeta</taxon>
    </lineage>
</organism>
<protein>
    <submittedName>
        <fullName evidence="3">ATPase involved in chromosome partitioning</fullName>
    </submittedName>
</protein>
<gene>
    <name evidence="3" type="ordered locus">Spirs_1691</name>
</gene>
<dbReference type="OrthoDB" id="366530at2"/>
<dbReference type="GO" id="GO:0005829">
    <property type="term" value="C:cytosol"/>
    <property type="evidence" value="ECO:0007669"/>
    <property type="project" value="TreeGrafter"/>
</dbReference>
<dbReference type="Gene3D" id="3.40.50.300">
    <property type="entry name" value="P-loop containing nucleotide triphosphate hydrolases"/>
    <property type="match status" value="1"/>
</dbReference>
<dbReference type="GO" id="GO:0016887">
    <property type="term" value="F:ATP hydrolysis activity"/>
    <property type="evidence" value="ECO:0007669"/>
    <property type="project" value="TreeGrafter"/>
</dbReference>
<dbReference type="eggNOG" id="COG0455">
    <property type="taxonomic scope" value="Bacteria"/>
</dbReference>
<keyword evidence="4" id="KW-1185">Reference proteome</keyword>
<dbReference type="GO" id="GO:0051782">
    <property type="term" value="P:negative regulation of cell division"/>
    <property type="evidence" value="ECO:0007669"/>
    <property type="project" value="TreeGrafter"/>
</dbReference>
<dbReference type="HOGENOM" id="CLU_512765_0_0_12"/>
<dbReference type="PANTHER" id="PTHR43384:SF13">
    <property type="entry name" value="SLR0110 PROTEIN"/>
    <property type="match status" value="1"/>
</dbReference>
<evidence type="ECO:0000256" key="2">
    <source>
        <dbReference type="ARBA" id="ARBA00022840"/>
    </source>
</evidence>
<evidence type="ECO:0000313" key="3">
    <source>
        <dbReference type="EMBL" id="ADK80818.1"/>
    </source>
</evidence>
<dbReference type="Proteomes" id="UP000002318">
    <property type="component" value="Chromosome"/>
</dbReference>
<accession>E1R653</accession>
<reference evidence="3 4" key="1">
    <citation type="journal article" date="2010" name="Stand. Genomic Sci.">
        <title>Complete genome sequence of Spirochaeta smaragdinae type strain (SEBR 4228).</title>
        <authorList>
            <person name="Mavromatis K."/>
            <person name="Yasawong M."/>
            <person name="Chertkov O."/>
            <person name="Lapidus A."/>
            <person name="Lucas S."/>
            <person name="Nolan M."/>
            <person name="Del Rio T.G."/>
            <person name="Tice H."/>
            <person name="Cheng J.F."/>
            <person name="Pitluck S."/>
            <person name="Liolios K."/>
            <person name="Ivanova N."/>
            <person name="Tapia R."/>
            <person name="Han C."/>
            <person name="Bruce D."/>
            <person name="Goodwin L."/>
            <person name="Pati A."/>
            <person name="Chen A."/>
            <person name="Palaniappan K."/>
            <person name="Land M."/>
            <person name="Hauser L."/>
            <person name="Chang Y.J."/>
            <person name="Jeffries C.D."/>
            <person name="Detter J.C."/>
            <person name="Rohde M."/>
            <person name="Brambilla E."/>
            <person name="Spring S."/>
            <person name="Goker M."/>
            <person name="Sikorski J."/>
            <person name="Woyke T."/>
            <person name="Bristow J."/>
            <person name="Eisen J.A."/>
            <person name="Markowitz V."/>
            <person name="Hugenholtz P."/>
            <person name="Klenk H.P."/>
            <person name="Kyrpides N.C."/>
        </authorList>
    </citation>
    <scope>NUCLEOTIDE SEQUENCE [LARGE SCALE GENOMIC DNA]</scope>
    <source>
        <strain evidence="4">DSM 11293 / JCM 15392 / SEBR 4228</strain>
    </source>
</reference>
<keyword evidence="2" id="KW-0067">ATP-binding</keyword>
<dbReference type="Pfam" id="PF10609">
    <property type="entry name" value="ParA"/>
    <property type="match status" value="1"/>
</dbReference>
<dbReference type="InterPro" id="IPR050625">
    <property type="entry name" value="ParA/MinD_ATPase"/>
</dbReference>
<keyword evidence="1" id="KW-0547">Nucleotide-binding</keyword>
<dbReference type="PANTHER" id="PTHR43384">
    <property type="entry name" value="SEPTUM SITE-DETERMINING PROTEIN MIND HOMOLOG, CHLOROPLASTIC-RELATED"/>
    <property type="match status" value="1"/>
</dbReference>
<dbReference type="GO" id="GO:0005524">
    <property type="term" value="F:ATP binding"/>
    <property type="evidence" value="ECO:0007669"/>
    <property type="project" value="UniProtKB-KW"/>
</dbReference>
<evidence type="ECO:0000256" key="1">
    <source>
        <dbReference type="ARBA" id="ARBA00022741"/>
    </source>
</evidence>